<sequence>MNRRSRSGCIECRRSKIKCDERKPYCGTCARRGRKCCGYPVKHGPKPLKWTANNDCSDGPPRKRRRSSQISLDDEAEVSYGIDSYTHYALASSPVQDPSAHRNLAATHHGSPTGDKPNWELPCKSQLLPSLLRELSTFASSEITPEIANSIAMYFARHPTELVIGSEPAFITEMNAHVLQVLHSNVEAVGIGLCAIGSVYLQNQGSRSGLELALGSRIKTLATIRSYGSRGFSGLTIEQAMSMILALVSMELIDQRYKPDESPFKILHSVASAMIHHHISKSLTFSSTAKYLIRALAREDMIMALVQRRSVFIPTSVWLDEDCTAAADRFMGFTMTLMPLLEELAELAATMNSRSSVDVTVEPTPHTTAQASCSYTNINDRFSSLECLLLAWKPPLVPDFSGASSRKFILQAAMYRSAAQLYLHRLKHPPGCSAVHDMEALAFAYDIFAHLSGEPRDNRLALFPVFIAACEFSRIDDRAIAVEAFNSIYESRNTQSTWVTRIFVRDRVWGARDNGWGWNWMELVKIWPGECIPI</sequence>
<feature type="region of interest" description="Disordered" evidence="3">
    <location>
        <begin position="50"/>
        <end position="72"/>
    </location>
</feature>
<keyword evidence="2" id="KW-0539">Nucleus</keyword>
<dbReference type="CDD" id="cd00067">
    <property type="entry name" value="GAL4"/>
    <property type="match status" value="1"/>
</dbReference>
<evidence type="ECO:0000259" key="4">
    <source>
        <dbReference type="PROSITE" id="PS50048"/>
    </source>
</evidence>
<dbReference type="GO" id="GO:0000976">
    <property type="term" value="F:transcription cis-regulatory region binding"/>
    <property type="evidence" value="ECO:0007669"/>
    <property type="project" value="TreeGrafter"/>
</dbReference>
<dbReference type="Proteomes" id="UP000240883">
    <property type="component" value="Unassembled WGS sequence"/>
</dbReference>
<dbReference type="PANTHER" id="PTHR37534:SF7">
    <property type="entry name" value="TRANSCRIPTIONAL ACTIVATOR PROTEIN UGA3"/>
    <property type="match status" value="1"/>
</dbReference>
<dbReference type="GO" id="GO:0045944">
    <property type="term" value="P:positive regulation of transcription by RNA polymerase II"/>
    <property type="evidence" value="ECO:0007669"/>
    <property type="project" value="TreeGrafter"/>
</dbReference>
<dbReference type="OrthoDB" id="648861at2759"/>
<keyword evidence="6" id="KW-1185">Reference proteome</keyword>
<evidence type="ECO:0000313" key="6">
    <source>
        <dbReference type="Proteomes" id="UP000240883"/>
    </source>
</evidence>
<gene>
    <name evidence="5" type="ORF">BS50DRAFT_564141</name>
</gene>
<dbReference type="AlphaFoldDB" id="A0A2T2N4S8"/>
<protein>
    <recommendedName>
        <fullName evidence="4">Zn(2)-C6 fungal-type domain-containing protein</fullName>
    </recommendedName>
</protein>
<dbReference type="SMART" id="SM00066">
    <property type="entry name" value="GAL4"/>
    <property type="match status" value="1"/>
</dbReference>
<dbReference type="EMBL" id="KZ678149">
    <property type="protein sequence ID" value="PSN60433.1"/>
    <property type="molecule type" value="Genomic_DNA"/>
</dbReference>
<evidence type="ECO:0000256" key="2">
    <source>
        <dbReference type="ARBA" id="ARBA00023242"/>
    </source>
</evidence>
<organism evidence="5 6">
    <name type="scientific">Corynespora cassiicola Philippines</name>
    <dbReference type="NCBI Taxonomy" id="1448308"/>
    <lineage>
        <taxon>Eukaryota</taxon>
        <taxon>Fungi</taxon>
        <taxon>Dikarya</taxon>
        <taxon>Ascomycota</taxon>
        <taxon>Pezizomycotina</taxon>
        <taxon>Dothideomycetes</taxon>
        <taxon>Pleosporomycetidae</taxon>
        <taxon>Pleosporales</taxon>
        <taxon>Corynesporascaceae</taxon>
        <taxon>Corynespora</taxon>
    </lineage>
</organism>
<proteinExistence type="predicted"/>
<reference evidence="5 6" key="1">
    <citation type="journal article" date="2018" name="Front. Microbiol.">
        <title>Genome-Wide Analysis of Corynespora cassiicola Leaf Fall Disease Putative Effectors.</title>
        <authorList>
            <person name="Lopez D."/>
            <person name="Ribeiro S."/>
            <person name="Label P."/>
            <person name="Fumanal B."/>
            <person name="Venisse J.S."/>
            <person name="Kohler A."/>
            <person name="de Oliveira R.R."/>
            <person name="Labutti K."/>
            <person name="Lipzen A."/>
            <person name="Lail K."/>
            <person name="Bauer D."/>
            <person name="Ohm R.A."/>
            <person name="Barry K.W."/>
            <person name="Spatafora J."/>
            <person name="Grigoriev I.V."/>
            <person name="Martin F.M."/>
            <person name="Pujade-Renaud V."/>
        </authorList>
    </citation>
    <scope>NUCLEOTIDE SEQUENCE [LARGE SCALE GENOMIC DNA]</scope>
    <source>
        <strain evidence="5 6">Philippines</strain>
    </source>
</reference>
<dbReference type="GO" id="GO:0008270">
    <property type="term" value="F:zinc ion binding"/>
    <property type="evidence" value="ECO:0007669"/>
    <property type="project" value="InterPro"/>
</dbReference>
<dbReference type="Pfam" id="PF11951">
    <property type="entry name" value="Fungal_trans_2"/>
    <property type="match status" value="1"/>
</dbReference>
<dbReference type="Gene3D" id="4.10.240.10">
    <property type="entry name" value="Zn(2)-C6 fungal-type DNA-binding domain"/>
    <property type="match status" value="1"/>
</dbReference>
<feature type="region of interest" description="Disordered" evidence="3">
    <location>
        <begin position="99"/>
        <end position="119"/>
    </location>
</feature>
<dbReference type="InterPro" id="IPR001138">
    <property type="entry name" value="Zn2Cys6_DnaBD"/>
</dbReference>
<name>A0A2T2N4S8_CORCC</name>
<dbReference type="STRING" id="1448308.A0A2T2N4S8"/>
<dbReference type="InterPro" id="IPR021858">
    <property type="entry name" value="Fun_TF"/>
</dbReference>
<evidence type="ECO:0000256" key="1">
    <source>
        <dbReference type="ARBA" id="ARBA00004123"/>
    </source>
</evidence>
<dbReference type="GO" id="GO:0005634">
    <property type="term" value="C:nucleus"/>
    <property type="evidence" value="ECO:0007669"/>
    <property type="project" value="UniProtKB-SubCell"/>
</dbReference>
<accession>A0A2T2N4S8</accession>
<dbReference type="SUPFAM" id="SSF57701">
    <property type="entry name" value="Zn2/Cys6 DNA-binding domain"/>
    <property type="match status" value="1"/>
</dbReference>
<evidence type="ECO:0000313" key="5">
    <source>
        <dbReference type="EMBL" id="PSN60433.1"/>
    </source>
</evidence>
<dbReference type="GO" id="GO:0000981">
    <property type="term" value="F:DNA-binding transcription factor activity, RNA polymerase II-specific"/>
    <property type="evidence" value="ECO:0007669"/>
    <property type="project" value="InterPro"/>
</dbReference>
<comment type="subcellular location">
    <subcellularLocation>
        <location evidence="1">Nucleus</location>
    </subcellularLocation>
</comment>
<dbReference type="Pfam" id="PF00172">
    <property type="entry name" value="Zn_clus"/>
    <property type="match status" value="1"/>
</dbReference>
<evidence type="ECO:0000256" key="3">
    <source>
        <dbReference type="SAM" id="MobiDB-lite"/>
    </source>
</evidence>
<dbReference type="PROSITE" id="PS00463">
    <property type="entry name" value="ZN2_CY6_FUNGAL_1"/>
    <property type="match status" value="1"/>
</dbReference>
<dbReference type="PANTHER" id="PTHR37534">
    <property type="entry name" value="TRANSCRIPTIONAL ACTIVATOR PROTEIN UGA3"/>
    <property type="match status" value="1"/>
</dbReference>
<dbReference type="InterPro" id="IPR036864">
    <property type="entry name" value="Zn2-C6_fun-type_DNA-bd_sf"/>
</dbReference>
<feature type="domain" description="Zn(2)-C6 fungal-type" evidence="4">
    <location>
        <begin position="8"/>
        <end position="39"/>
    </location>
</feature>
<dbReference type="PROSITE" id="PS50048">
    <property type="entry name" value="ZN2_CY6_FUNGAL_2"/>
    <property type="match status" value="1"/>
</dbReference>